<dbReference type="PANTHER" id="PTHR30193">
    <property type="entry name" value="ABC TRANSPORTER PERMEASE PROTEIN"/>
    <property type="match status" value="1"/>
</dbReference>
<evidence type="ECO:0000256" key="1">
    <source>
        <dbReference type="ARBA" id="ARBA00004651"/>
    </source>
</evidence>
<dbReference type="OrthoDB" id="3210259at2"/>
<dbReference type="AlphaFoldDB" id="A0A1Q5PPW6"/>
<feature type="transmembrane region" description="Helical" evidence="7">
    <location>
        <begin position="27"/>
        <end position="47"/>
    </location>
</feature>
<comment type="similarity">
    <text evidence="7">Belongs to the binding-protein-dependent transport system permease family.</text>
</comment>
<keyword evidence="4 7" id="KW-0812">Transmembrane</keyword>
<comment type="caution">
    <text evidence="9">The sequence shown here is derived from an EMBL/GenBank/DDBJ whole genome shotgun (WGS) entry which is preliminary data.</text>
</comment>
<dbReference type="Proteomes" id="UP000186785">
    <property type="component" value="Unassembled WGS sequence"/>
</dbReference>
<keyword evidence="10" id="KW-1185">Reference proteome</keyword>
<dbReference type="SUPFAM" id="SSF161098">
    <property type="entry name" value="MetI-like"/>
    <property type="match status" value="1"/>
</dbReference>
<feature type="transmembrane region" description="Helical" evidence="7">
    <location>
        <begin position="228"/>
        <end position="248"/>
    </location>
</feature>
<evidence type="ECO:0000313" key="10">
    <source>
        <dbReference type="Proteomes" id="UP000186785"/>
    </source>
</evidence>
<evidence type="ECO:0000259" key="8">
    <source>
        <dbReference type="PROSITE" id="PS50928"/>
    </source>
</evidence>
<dbReference type="InterPro" id="IPR051393">
    <property type="entry name" value="ABC_transporter_permease"/>
</dbReference>
<keyword evidence="6 7" id="KW-0472">Membrane</keyword>
<protein>
    <recommendedName>
        <fullName evidence="8">ABC transmembrane type-1 domain-containing protein</fullName>
    </recommendedName>
</protein>
<dbReference type="RefSeq" id="WP_073708447.1">
    <property type="nucleotide sequence ID" value="NZ_MQSV01000001.1"/>
</dbReference>
<evidence type="ECO:0000256" key="3">
    <source>
        <dbReference type="ARBA" id="ARBA00022475"/>
    </source>
</evidence>
<comment type="subcellular location">
    <subcellularLocation>
        <location evidence="1 7">Cell membrane</location>
        <topology evidence="1 7">Multi-pass membrane protein</topology>
    </subcellularLocation>
</comment>
<dbReference type="STRING" id="1921764.BSR28_01575"/>
<reference evidence="9 10" key="1">
    <citation type="submission" date="2016-11" db="EMBL/GenBank/DDBJ databases">
        <title>Actinomyces gypaetusis sp. nov. isolated from the vulture Gypaetus barbatus in Qinghai Tibet Plateau China.</title>
        <authorList>
            <person name="Meng X."/>
        </authorList>
    </citation>
    <scope>NUCLEOTIDE SEQUENCE [LARGE SCALE GENOMIC DNA]</scope>
    <source>
        <strain evidence="9 10">VUL4_2</strain>
    </source>
</reference>
<dbReference type="Gene3D" id="1.10.3720.10">
    <property type="entry name" value="MetI-like"/>
    <property type="match status" value="1"/>
</dbReference>
<dbReference type="CDD" id="cd06261">
    <property type="entry name" value="TM_PBP2"/>
    <property type="match status" value="1"/>
</dbReference>
<evidence type="ECO:0000313" key="9">
    <source>
        <dbReference type="EMBL" id="OKL49556.1"/>
    </source>
</evidence>
<evidence type="ECO:0000256" key="2">
    <source>
        <dbReference type="ARBA" id="ARBA00022448"/>
    </source>
</evidence>
<dbReference type="EMBL" id="MQSV01000001">
    <property type="protein sequence ID" value="OKL49556.1"/>
    <property type="molecule type" value="Genomic_DNA"/>
</dbReference>
<proteinExistence type="inferred from homology"/>
<dbReference type="PROSITE" id="PS50928">
    <property type="entry name" value="ABC_TM1"/>
    <property type="match status" value="1"/>
</dbReference>
<feature type="domain" description="ABC transmembrane type-1" evidence="8">
    <location>
        <begin position="89"/>
        <end position="302"/>
    </location>
</feature>
<keyword evidence="2 7" id="KW-0813">Transport</keyword>
<dbReference type="GO" id="GO:0005886">
    <property type="term" value="C:plasma membrane"/>
    <property type="evidence" value="ECO:0007669"/>
    <property type="project" value="UniProtKB-SubCell"/>
</dbReference>
<evidence type="ECO:0000256" key="7">
    <source>
        <dbReference type="RuleBase" id="RU363032"/>
    </source>
</evidence>
<evidence type="ECO:0000256" key="5">
    <source>
        <dbReference type="ARBA" id="ARBA00022989"/>
    </source>
</evidence>
<gene>
    <name evidence="9" type="ORF">BSR29_00945</name>
</gene>
<feature type="transmembrane region" description="Helical" evidence="7">
    <location>
        <begin position="127"/>
        <end position="147"/>
    </location>
</feature>
<dbReference type="InterPro" id="IPR035906">
    <property type="entry name" value="MetI-like_sf"/>
</dbReference>
<sequence length="313" mass="34568">MSSPTKKAAPNKAIKVKKFDREAIHGYLFAFPFFLLFIVSFIIPMFASVYGSLFKNKLADGGFGPLVPVFSGLENYQDVLTNGTFWQGMLNVLEYGVIKIPLVQGAALILALLLDSLAARGVKFFRLAYFLPYAIPGVIAAIIWSYLYHPNMSPFVGILTSLGLPQDFFLQPWMLNLSMSNMTAWTFVGYNMIIFMATLKSIPTELYEAARIDGASEWRIVTKIKIPMLRSALLMTVLMSIIGTVQWFNEPTVMATMVPAVNSNYTPMMLAYQEGFGNQNMGAASAISVVMAVIAGILAALYAWAQSRVGKEN</sequence>
<name>A0A1Q5PPW6_9ACTO</name>
<feature type="transmembrane region" description="Helical" evidence="7">
    <location>
        <begin position="283"/>
        <end position="305"/>
    </location>
</feature>
<keyword evidence="5 7" id="KW-1133">Transmembrane helix</keyword>
<accession>A0A1Q5PPW6</accession>
<evidence type="ECO:0000256" key="6">
    <source>
        <dbReference type="ARBA" id="ARBA00023136"/>
    </source>
</evidence>
<dbReference type="PANTHER" id="PTHR30193:SF41">
    <property type="entry name" value="DIACETYLCHITOBIOSE UPTAKE SYSTEM PERMEASE PROTEIN NGCF"/>
    <property type="match status" value="1"/>
</dbReference>
<feature type="transmembrane region" description="Helical" evidence="7">
    <location>
        <begin position="95"/>
        <end position="115"/>
    </location>
</feature>
<organism evidence="9 10">
    <name type="scientific">Boudabousia liubingyangii</name>
    <dbReference type="NCBI Taxonomy" id="1921764"/>
    <lineage>
        <taxon>Bacteria</taxon>
        <taxon>Bacillati</taxon>
        <taxon>Actinomycetota</taxon>
        <taxon>Actinomycetes</taxon>
        <taxon>Actinomycetales</taxon>
        <taxon>Actinomycetaceae</taxon>
        <taxon>Boudabousia</taxon>
    </lineage>
</organism>
<dbReference type="GO" id="GO:0055085">
    <property type="term" value="P:transmembrane transport"/>
    <property type="evidence" value="ECO:0007669"/>
    <property type="project" value="InterPro"/>
</dbReference>
<dbReference type="Pfam" id="PF00528">
    <property type="entry name" value="BPD_transp_1"/>
    <property type="match status" value="1"/>
</dbReference>
<evidence type="ECO:0000256" key="4">
    <source>
        <dbReference type="ARBA" id="ARBA00022692"/>
    </source>
</evidence>
<keyword evidence="3" id="KW-1003">Cell membrane</keyword>
<dbReference type="InterPro" id="IPR000515">
    <property type="entry name" value="MetI-like"/>
</dbReference>